<dbReference type="InParanoid" id="F4WV63"/>
<feature type="coiled-coil region" evidence="1">
    <location>
        <begin position="463"/>
        <end position="630"/>
    </location>
</feature>
<name>F4WV63_ACREC</name>
<proteinExistence type="predicted"/>
<evidence type="ECO:0000256" key="1">
    <source>
        <dbReference type="SAM" id="Coils"/>
    </source>
</evidence>
<dbReference type="InterPro" id="IPR051301">
    <property type="entry name" value="Optineurin/NFkB_EssMod"/>
</dbReference>
<feature type="domain" description="NF-kappa-B essential modulator NEMO N-terminal" evidence="2">
    <location>
        <begin position="90"/>
        <end position="155"/>
    </location>
</feature>
<dbReference type="Pfam" id="PF11577">
    <property type="entry name" value="NEMO"/>
    <property type="match status" value="1"/>
</dbReference>
<dbReference type="STRING" id="103372.F4WV63"/>
<evidence type="ECO:0000313" key="4">
    <source>
        <dbReference type="Proteomes" id="UP000007755"/>
    </source>
</evidence>
<sequence>MAHPILPNDLKAEEIIEENELSFKLDEPITMALNVNSLTNIDEEDSLSFVVLGRDSVEAQASLLASYTDLQQKSMSIDYKSLVSSMTVTAMQDRLVEVLQENVKLKETLRQTNVSMKQHFNTLTMWQEEVTKVHLSHKQQFAETKELINHLKKENAELKYKFSRLQHFENMRLKISRSVSEDWANLISNKKLKESFFIFDTFKDISELVPEISNLTIKRCKQYITSIISEKLDEKLERLKEGLQQELPQLETEKELEFESAMIDDRIKQKLQQLETEKELESAMIDNRINCKLYNDVKTTESSKCSEAYSEKDQEIACLKESNALLEQKLQCVLTPVEQVSLETSNLSHQKFVQNIKQYNDMLQELTKCFVEQVERFAALEKSLKKITDILRLDDKMQCEEKLCQYYNELTDEQIKIITDRQTLIKSQNQFQKIFSDYNSVLYELQVMLDENVKLNILKDNSARENLETSEQLERDKQSLEQEKKIFDREKDNLENQQKSFESQKKSLDVERVFLQDERKLLEQEKISLNEEKMSLDHQSQLYEDCERDLQNEKKILQARNELLLSETNSLRQQIEEKNAQFKKIIEQLAQSMEEIQLLRSQLSLYEEDFQQEKKLKEALLEEKSKLDTELLKQIEFNKQLQESNNANVKLGHMFEERLLFISTASECVHACTITKTRLGDVTWTMVTVAPLQVPRSKEEGAEEKEVMPDLGWRSRGQRFFPACWSEKTHVFLRYTIIAFAILPSFHKLVGTDRGGTHITTTTTTTTTTTAVVATSLLKAGRSHVLKNSLQPTSGHPFDALVGISHRVRDFCKWIECDRVPRIQLVVVFLFAAFAVFMFAAAAENEAPVNIQSEVEPQPDANDLEADATYWGYGRPYRYGGWGGWGYGRGWGGWGGYGGWGGRGWGGGWGGRGWGGRGYGGWGFGYWG</sequence>
<dbReference type="OrthoDB" id="6343844at2759"/>
<protein>
    <recommendedName>
        <fullName evidence="2">NF-kappa-B essential modulator NEMO N-terminal domain-containing protein</fullName>
    </recommendedName>
</protein>
<dbReference type="PANTHER" id="PTHR31553">
    <property type="entry name" value="NF-KAPPA-B ESSENTIAL MODULATOR"/>
    <property type="match status" value="1"/>
</dbReference>
<dbReference type="GO" id="GO:0070530">
    <property type="term" value="F:K63-linked polyubiquitin modification-dependent protein binding"/>
    <property type="evidence" value="ECO:0007669"/>
    <property type="project" value="TreeGrafter"/>
</dbReference>
<evidence type="ECO:0000259" key="2">
    <source>
        <dbReference type="Pfam" id="PF11577"/>
    </source>
</evidence>
<dbReference type="Gene3D" id="1.20.5.390">
    <property type="entry name" value="L1 transposable element, trimerization domain"/>
    <property type="match status" value="1"/>
</dbReference>
<organism evidence="4">
    <name type="scientific">Acromyrmex echinatior</name>
    <name type="common">Panamanian leafcutter ant</name>
    <name type="synonym">Acromyrmex octospinosus echinatior</name>
    <dbReference type="NCBI Taxonomy" id="103372"/>
    <lineage>
        <taxon>Eukaryota</taxon>
        <taxon>Metazoa</taxon>
        <taxon>Ecdysozoa</taxon>
        <taxon>Arthropoda</taxon>
        <taxon>Hexapoda</taxon>
        <taxon>Insecta</taxon>
        <taxon>Pterygota</taxon>
        <taxon>Neoptera</taxon>
        <taxon>Endopterygota</taxon>
        <taxon>Hymenoptera</taxon>
        <taxon>Apocrita</taxon>
        <taxon>Aculeata</taxon>
        <taxon>Formicoidea</taxon>
        <taxon>Formicidae</taxon>
        <taxon>Myrmicinae</taxon>
        <taxon>Acromyrmex</taxon>
    </lineage>
</organism>
<dbReference type="eggNOG" id="ENOG502S6HT">
    <property type="taxonomic scope" value="Eukaryota"/>
</dbReference>
<dbReference type="AlphaFoldDB" id="F4WV63"/>
<dbReference type="PANTHER" id="PTHR31553:SF1">
    <property type="entry name" value="NF-KAPPA-B ESSENTIAL MODULATOR"/>
    <property type="match status" value="1"/>
</dbReference>
<keyword evidence="1" id="KW-0175">Coiled coil</keyword>
<dbReference type="GO" id="GO:0043122">
    <property type="term" value="P:regulation of canonical NF-kappaB signal transduction"/>
    <property type="evidence" value="ECO:0007669"/>
    <property type="project" value="TreeGrafter"/>
</dbReference>
<keyword evidence="4" id="KW-1185">Reference proteome</keyword>
<dbReference type="Gene3D" id="1.20.5.990">
    <property type="entry name" value="Nemo cc2-lz domain - 1d5 darpin complex"/>
    <property type="match status" value="1"/>
</dbReference>
<accession>F4WV63</accession>
<dbReference type="Proteomes" id="UP000007755">
    <property type="component" value="Unassembled WGS sequence"/>
</dbReference>
<dbReference type="EMBL" id="GL888384">
    <property type="protein sequence ID" value="EGI61951.1"/>
    <property type="molecule type" value="Genomic_DNA"/>
</dbReference>
<dbReference type="InterPro" id="IPR021063">
    <property type="entry name" value="NEMO_N"/>
</dbReference>
<dbReference type="GO" id="GO:0005634">
    <property type="term" value="C:nucleus"/>
    <property type="evidence" value="ECO:0007669"/>
    <property type="project" value="TreeGrafter"/>
</dbReference>
<dbReference type="GO" id="GO:0005737">
    <property type="term" value="C:cytoplasm"/>
    <property type="evidence" value="ECO:0007669"/>
    <property type="project" value="TreeGrafter"/>
</dbReference>
<evidence type="ECO:0000313" key="3">
    <source>
        <dbReference type="EMBL" id="EGI61951.1"/>
    </source>
</evidence>
<reference evidence="3" key="1">
    <citation type="submission" date="2011-02" db="EMBL/GenBank/DDBJ databases">
        <title>The genome of the leaf-cutting ant Acromyrmex echinatior suggests key adaptations to social evolution and fungus farming.</title>
        <authorList>
            <person name="Nygaard S."/>
            <person name="Zhang G."/>
        </authorList>
    </citation>
    <scope>NUCLEOTIDE SEQUENCE</scope>
</reference>
<gene>
    <name evidence="3" type="ORF">G5I_09854</name>
</gene>